<keyword evidence="1" id="KW-0732">Signal</keyword>
<dbReference type="EMBL" id="CAJNIZ010041680">
    <property type="protein sequence ID" value="CAE7616428.1"/>
    <property type="molecule type" value="Genomic_DNA"/>
</dbReference>
<reference evidence="2" key="1">
    <citation type="submission" date="2021-02" db="EMBL/GenBank/DDBJ databases">
        <authorList>
            <person name="Dougan E. K."/>
            <person name="Rhodes N."/>
            <person name="Thang M."/>
            <person name="Chan C."/>
        </authorList>
    </citation>
    <scope>NUCLEOTIDE SEQUENCE</scope>
</reference>
<organism evidence="2 3">
    <name type="scientific">Symbiodinium pilosum</name>
    <name type="common">Dinoflagellate</name>
    <dbReference type="NCBI Taxonomy" id="2952"/>
    <lineage>
        <taxon>Eukaryota</taxon>
        <taxon>Sar</taxon>
        <taxon>Alveolata</taxon>
        <taxon>Dinophyceae</taxon>
        <taxon>Suessiales</taxon>
        <taxon>Symbiodiniaceae</taxon>
        <taxon>Symbiodinium</taxon>
    </lineage>
</organism>
<feature type="non-terminal residue" evidence="2">
    <location>
        <position position="121"/>
    </location>
</feature>
<feature type="non-terminal residue" evidence="2">
    <location>
        <position position="1"/>
    </location>
</feature>
<gene>
    <name evidence="2" type="ORF">SPIL2461_LOCUS16198</name>
</gene>
<evidence type="ECO:0000313" key="3">
    <source>
        <dbReference type="Proteomes" id="UP000649617"/>
    </source>
</evidence>
<dbReference type="AlphaFoldDB" id="A0A812VFC9"/>
<evidence type="ECO:0000256" key="1">
    <source>
        <dbReference type="SAM" id="SignalP"/>
    </source>
</evidence>
<sequence length="121" mass="13167">SELLRSSTAFVMVLHLVVVALACQADMYAKIANAGFDDCSQLHNPLSVISTGVEFFIYRVPACVMYRLEEGPFAANGDSVNPRSILCGTAKFAWDILRKSFEPWPPSSASGAETHAQEQAQ</sequence>
<keyword evidence="3" id="KW-1185">Reference proteome</keyword>
<feature type="signal peptide" evidence="1">
    <location>
        <begin position="1"/>
        <end position="22"/>
    </location>
</feature>
<comment type="caution">
    <text evidence="2">The sequence shown here is derived from an EMBL/GenBank/DDBJ whole genome shotgun (WGS) entry which is preliminary data.</text>
</comment>
<dbReference type="Proteomes" id="UP000649617">
    <property type="component" value="Unassembled WGS sequence"/>
</dbReference>
<evidence type="ECO:0000313" key="2">
    <source>
        <dbReference type="EMBL" id="CAE7616428.1"/>
    </source>
</evidence>
<protein>
    <submittedName>
        <fullName evidence="2">Uncharacterized protein</fullName>
    </submittedName>
</protein>
<feature type="chain" id="PRO_5032746680" evidence="1">
    <location>
        <begin position="23"/>
        <end position="121"/>
    </location>
</feature>
<accession>A0A812VFC9</accession>
<proteinExistence type="predicted"/>
<name>A0A812VFC9_SYMPI</name>